<protein>
    <submittedName>
        <fullName evidence="2">Uncharacterized protein</fullName>
    </submittedName>
</protein>
<feature type="transmembrane region" description="Helical" evidence="1">
    <location>
        <begin position="140"/>
        <end position="161"/>
    </location>
</feature>
<evidence type="ECO:0000256" key="1">
    <source>
        <dbReference type="SAM" id="Phobius"/>
    </source>
</evidence>
<name>A0A9P4V0Q7_9PLEO</name>
<feature type="transmembrane region" description="Helical" evidence="1">
    <location>
        <begin position="181"/>
        <end position="202"/>
    </location>
</feature>
<feature type="transmembrane region" description="Helical" evidence="1">
    <location>
        <begin position="214"/>
        <end position="237"/>
    </location>
</feature>
<organism evidence="2 3">
    <name type="scientific">Polyplosphaeria fusca</name>
    <dbReference type="NCBI Taxonomy" id="682080"/>
    <lineage>
        <taxon>Eukaryota</taxon>
        <taxon>Fungi</taxon>
        <taxon>Dikarya</taxon>
        <taxon>Ascomycota</taxon>
        <taxon>Pezizomycotina</taxon>
        <taxon>Dothideomycetes</taxon>
        <taxon>Pleosporomycetidae</taxon>
        <taxon>Pleosporales</taxon>
        <taxon>Tetraplosphaeriaceae</taxon>
        <taxon>Polyplosphaeria</taxon>
    </lineage>
</organism>
<keyword evidence="1" id="KW-1133">Transmembrane helix</keyword>
<sequence length="290" mass="31812">MSLAQPEYLSGVSSLYGPGLIGGWFCTITSFIITNALIPEERKQGKFSNDLLFILTIPVAASGHALYCFAASISAGKMPPESVAKIAAALSVCNAYIFVSSALIFAISSPEKEISKRVATVIPTVADDTQAASGSLRASFMSIVGNLCYLTSVCILCWTSIRCMKEGFADKDALIHLRPPTVSILTTAISVSTAILVTYYRIRSENHYRTPTKKWLDIAFIPINSFSNISFDILMLVHHGRNMVHGRYLFFLPQTACSIRDIDQWLSLLVGLITILFSIRDVIQTRRQSA</sequence>
<proteinExistence type="predicted"/>
<feature type="transmembrane region" description="Helical" evidence="1">
    <location>
        <begin position="265"/>
        <end position="283"/>
    </location>
</feature>
<dbReference type="OrthoDB" id="2309723at2759"/>
<gene>
    <name evidence="2" type="ORF">EJ04DRAFT_554065</name>
</gene>
<keyword evidence="3" id="KW-1185">Reference proteome</keyword>
<keyword evidence="1" id="KW-0812">Transmembrane</keyword>
<accession>A0A9P4V0Q7</accession>
<dbReference type="AlphaFoldDB" id="A0A9P4V0Q7"/>
<comment type="caution">
    <text evidence="2">The sequence shown here is derived from an EMBL/GenBank/DDBJ whole genome shotgun (WGS) entry which is preliminary data.</text>
</comment>
<evidence type="ECO:0000313" key="3">
    <source>
        <dbReference type="Proteomes" id="UP000799444"/>
    </source>
</evidence>
<feature type="transmembrane region" description="Helical" evidence="1">
    <location>
        <begin position="20"/>
        <end position="39"/>
    </location>
</feature>
<dbReference type="Proteomes" id="UP000799444">
    <property type="component" value="Unassembled WGS sequence"/>
</dbReference>
<feature type="transmembrane region" description="Helical" evidence="1">
    <location>
        <begin position="86"/>
        <end position="107"/>
    </location>
</feature>
<evidence type="ECO:0000313" key="2">
    <source>
        <dbReference type="EMBL" id="KAF2732421.1"/>
    </source>
</evidence>
<reference evidence="2" key="1">
    <citation type="journal article" date="2020" name="Stud. Mycol.">
        <title>101 Dothideomycetes genomes: a test case for predicting lifestyles and emergence of pathogens.</title>
        <authorList>
            <person name="Haridas S."/>
            <person name="Albert R."/>
            <person name="Binder M."/>
            <person name="Bloem J."/>
            <person name="Labutti K."/>
            <person name="Salamov A."/>
            <person name="Andreopoulos B."/>
            <person name="Baker S."/>
            <person name="Barry K."/>
            <person name="Bills G."/>
            <person name="Bluhm B."/>
            <person name="Cannon C."/>
            <person name="Castanera R."/>
            <person name="Culley D."/>
            <person name="Daum C."/>
            <person name="Ezra D."/>
            <person name="Gonzalez J."/>
            <person name="Henrissat B."/>
            <person name="Kuo A."/>
            <person name="Liang C."/>
            <person name="Lipzen A."/>
            <person name="Lutzoni F."/>
            <person name="Magnuson J."/>
            <person name="Mondo S."/>
            <person name="Nolan M."/>
            <person name="Ohm R."/>
            <person name="Pangilinan J."/>
            <person name="Park H.-J."/>
            <person name="Ramirez L."/>
            <person name="Alfaro M."/>
            <person name="Sun H."/>
            <person name="Tritt A."/>
            <person name="Yoshinaga Y."/>
            <person name="Zwiers L.-H."/>
            <person name="Turgeon B."/>
            <person name="Goodwin S."/>
            <person name="Spatafora J."/>
            <person name="Crous P."/>
            <person name="Grigoriev I."/>
        </authorList>
    </citation>
    <scope>NUCLEOTIDE SEQUENCE</scope>
    <source>
        <strain evidence="2">CBS 125425</strain>
    </source>
</reference>
<dbReference type="EMBL" id="ML996177">
    <property type="protein sequence ID" value="KAF2732421.1"/>
    <property type="molecule type" value="Genomic_DNA"/>
</dbReference>
<keyword evidence="1" id="KW-0472">Membrane</keyword>
<feature type="transmembrane region" description="Helical" evidence="1">
    <location>
        <begin position="51"/>
        <end position="74"/>
    </location>
</feature>